<dbReference type="Pfam" id="PF12698">
    <property type="entry name" value="ABC2_membrane_3"/>
    <property type="match status" value="1"/>
</dbReference>
<keyword evidence="2" id="KW-1003">Cell membrane</keyword>
<evidence type="ECO:0000256" key="6">
    <source>
        <dbReference type="SAM" id="Phobius"/>
    </source>
</evidence>
<comment type="caution">
    <text evidence="8">The sequence shown here is derived from an EMBL/GenBank/DDBJ whole genome shotgun (WGS) entry which is preliminary data.</text>
</comment>
<evidence type="ECO:0000256" key="4">
    <source>
        <dbReference type="ARBA" id="ARBA00022989"/>
    </source>
</evidence>
<reference evidence="8" key="1">
    <citation type="submission" date="2020-11" db="EMBL/GenBank/DDBJ databases">
        <title>Halonatronomonas betainensis gen. nov., sp. nov. a novel haloalkaliphilic representative of the family Halanaerobiacae capable of betaine degradation.</title>
        <authorList>
            <person name="Boltyanskaya Y."/>
            <person name="Kevbrin V."/>
            <person name="Detkova E."/>
            <person name="Grouzdev D.S."/>
            <person name="Koziaeva V."/>
            <person name="Zhilina T."/>
        </authorList>
    </citation>
    <scope>NUCLEOTIDE SEQUENCE</scope>
    <source>
        <strain evidence="8">Z-7014</strain>
    </source>
</reference>
<accession>A0A931AQX4</accession>
<name>A0A931AQX4_9FIRM</name>
<evidence type="ECO:0000313" key="9">
    <source>
        <dbReference type="Proteomes" id="UP000621436"/>
    </source>
</evidence>
<evidence type="ECO:0000256" key="3">
    <source>
        <dbReference type="ARBA" id="ARBA00022692"/>
    </source>
</evidence>
<gene>
    <name evidence="8" type="ORF">I0Q91_07230</name>
</gene>
<keyword evidence="9" id="KW-1185">Reference proteome</keyword>
<dbReference type="EMBL" id="JADPIE010000003">
    <property type="protein sequence ID" value="MBF8436862.1"/>
    <property type="molecule type" value="Genomic_DNA"/>
</dbReference>
<dbReference type="RefSeq" id="WP_270453779.1">
    <property type="nucleotide sequence ID" value="NZ_JADPIE010000003.1"/>
</dbReference>
<dbReference type="GO" id="GO:0005886">
    <property type="term" value="C:plasma membrane"/>
    <property type="evidence" value="ECO:0007669"/>
    <property type="project" value="UniProtKB-SubCell"/>
</dbReference>
<dbReference type="GO" id="GO:0140359">
    <property type="term" value="F:ABC-type transporter activity"/>
    <property type="evidence" value="ECO:0007669"/>
    <property type="project" value="InterPro"/>
</dbReference>
<comment type="subcellular location">
    <subcellularLocation>
        <location evidence="1">Cell membrane</location>
        <topology evidence="1">Multi-pass membrane protein</topology>
    </subcellularLocation>
</comment>
<evidence type="ECO:0000313" key="8">
    <source>
        <dbReference type="EMBL" id="MBF8436862.1"/>
    </source>
</evidence>
<evidence type="ECO:0000256" key="1">
    <source>
        <dbReference type="ARBA" id="ARBA00004651"/>
    </source>
</evidence>
<dbReference type="AlphaFoldDB" id="A0A931AQX4"/>
<feature type="domain" description="ABC-2 type transporter transmembrane" evidence="7">
    <location>
        <begin position="20"/>
        <end position="372"/>
    </location>
</feature>
<dbReference type="InterPro" id="IPR013525">
    <property type="entry name" value="ABC2_TM"/>
</dbReference>
<keyword evidence="3 6" id="KW-0812">Transmembrane</keyword>
<dbReference type="PANTHER" id="PTHR30294">
    <property type="entry name" value="MEMBRANE COMPONENT OF ABC TRANSPORTER YHHJ-RELATED"/>
    <property type="match status" value="1"/>
</dbReference>
<keyword evidence="5 6" id="KW-0472">Membrane</keyword>
<sequence length="398" mass="44172">MLKKIFKITGWEVMRNLRNKQFIVGIFLTPVLILIFGGLPNFIERFDSPVERTFYYQNQSQVELDWSEDMLENTVLIESENSQEQLQSRAESADADGYFIIDQEFFKTGNINLNVFSLSATNHGGLANLLTEELQNYKLATHDLSEEVIQEVTMPANLQVVSLQEDETAMGSRVITAVIFGGGLFFLLITSGSMLLQSALQEKKEKMSEIILSSISSEQLMAGKIIGHFILGMIQIGVWFGIGIPLADYFFDLPLLEAFLNPALPLIAVFALLGYLVFAALFVGIGATMEDLQSATNAQSMVFMLPVLPILVIGPVFNNPGGMLSRIVTYFPLTAPVISIVRIAIGEISTVEIIITLAILLITTILFTLAAAKIFRIGMLMYGKSASFKEIIHWLRYS</sequence>
<evidence type="ECO:0000256" key="2">
    <source>
        <dbReference type="ARBA" id="ARBA00022475"/>
    </source>
</evidence>
<evidence type="ECO:0000256" key="5">
    <source>
        <dbReference type="ARBA" id="ARBA00023136"/>
    </source>
</evidence>
<feature type="transmembrane region" description="Helical" evidence="6">
    <location>
        <begin position="21"/>
        <end position="43"/>
    </location>
</feature>
<feature type="transmembrane region" description="Helical" evidence="6">
    <location>
        <begin position="353"/>
        <end position="375"/>
    </location>
</feature>
<feature type="transmembrane region" description="Helical" evidence="6">
    <location>
        <begin position="300"/>
        <end position="317"/>
    </location>
</feature>
<evidence type="ECO:0000259" key="7">
    <source>
        <dbReference type="Pfam" id="PF12698"/>
    </source>
</evidence>
<feature type="transmembrane region" description="Helical" evidence="6">
    <location>
        <begin position="225"/>
        <end position="246"/>
    </location>
</feature>
<dbReference type="InterPro" id="IPR051449">
    <property type="entry name" value="ABC-2_transporter_component"/>
</dbReference>
<dbReference type="Proteomes" id="UP000621436">
    <property type="component" value="Unassembled WGS sequence"/>
</dbReference>
<organism evidence="8 9">
    <name type="scientific">Halonatronomonas betaini</name>
    <dbReference type="NCBI Taxonomy" id="2778430"/>
    <lineage>
        <taxon>Bacteria</taxon>
        <taxon>Bacillati</taxon>
        <taxon>Bacillota</taxon>
        <taxon>Clostridia</taxon>
        <taxon>Halanaerobiales</taxon>
        <taxon>Halarsenatibacteraceae</taxon>
        <taxon>Halonatronomonas</taxon>
    </lineage>
</organism>
<proteinExistence type="predicted"/>
<protein>
    <submittedName>
        <fullName evidence="8">ABC transporter permease</fullName>
    </submittedName>
</protein>
<keyword evidence="4 6" id="KW-1133">Transmembrane helix</keyword>
<dbReference type="PANTHER" id="PTHR30294:SF29">
    <property type="entry name" value="MULTIDRUG ABC TRANSPORTER PERMEASE YBHS-RELATED"/>
    <property type="match status" value="1"/>
</dbReference>
<feature type="transmembrane region" description="Helical" evidence="6">
    <location>
        <begin position="323"/>
        <end position="341"/>
    </location>
</feature>
<feature type="transmembrane region" description="Helical" evidence="6">
    <location>
        <begin position="174"/>
        <end position="196"/>
    </location>
</feature>
<feature type="transmembrane region" description="Helical" evidence="6">
    <location>
        <begin position="266"/>
        <end position="288"/>
    </location>
</feature>